<evidence type="ECO:0000256" key="1">
    <source>
        <dbReference type="SAM" id="MobiDB-lite"/>
    </source>
</evidence>
<dbReference type="OrthoDB" id="3543015at2"/>
<dbReference type="Pfam" id="PF01381">
    <property type="entry name" value="HTH_3"/>
    <property type="match status" value="1"/>
</dbReference>
<gene>
    <name evidence="3" type="ORF">E1286_04895</name>
</gene>
<dbReference type="CDD" id="cd00093">
    <property type="entry name" value="HTH_XRE"/>
    <property type="match status" value="1"/>
</dbReference>
<dbReference type="InterPro" id="IPR001387">
    <property type="entry name" value="Cro/C1-type_HTH"/>
</dbReference>
<accession>A0A4R4Z9X7</accession>
<dbReference type="Gene3D" id="1.10.260.40">
    <property type="entry name" value="lambda repressor-like DNA-binding domains"/>
    <property type="match status" value="1"/>
</dbReference>
<dbReference type="PROSITE" id="PS50943">
    <property type="entry name" value="HTH_CROC1"/>
    <property type="match status" value="1"/>
</dbReference>
<sequence>MTNATTRQRKRPKDPLNHEPVAVTYAREMAGLSMTALAQRLGKSVSLISEIESGTRNATPEMLRLLATALNCPLVVLQRKREPE</sequence>
<evidence type="ECO:0000313" key="4">
    <source>
        <dbReference type="Proteomes" id="UP000295302"/>
    </source>
</evidence>
<protein>
    <submittedName>
        <fullName evidence="3">XRE family transcriptional regulator</fullName>
    </submittedName>
</protein>
<name>A0A4R4Z9X7_9ACTN</name>
<reference evidence="3 4" key="1">
    <citation type="submission" date="2019-03" db="EMBL/GenBank/DDBJ databases">
        <title>Draft genome sequences of novel Actinobacteria.</title>
        <authorList>
            <person name="Sahin N."/>
            <person name="Ay H."/>
            <person name="Saygin H."/>
        </authorList>
    </citation>
    <scope>NUCLEOTIDE SEQUENCE [LARGE SCALE GENOMIC DNA]</scope>
    <source>
        <strain evidence="3 4">CH32</strain>
    </source>
</reference>
<evidence type="ECO:0000313" key="3">
    <source>
        <dbReference type="EMBL" id="TDD54530.1"/>
    </source>
</evidence>
<dbReference type="Proteomes" id="UP000295302">
    <property type="component" value="Unassembled WGS sequence"/>
</dbReference>
<keyword evidence="4" id="KW-1185">Reference proteome</keyword>
<dbReference type="EMBL" id="SMKQ01000008">
    <property type="protein sequence ID" value="TDD54530.1"/>
    <property type="molecule type" value="Genomic_DNA"/>
</dbReference>
<organism evidence="3 4">
    <name type="scientific">Nonomuraea terrae</name>
    <dbReference type="NCBI Taxonomy" id="2530383"/>
    <lineage>
        <taxon>Bacteria</taxon>
        <taxon>Bacillati</taxon>
        <taxon>Actinomycetota</taxon>
        <taxon>Actinomycetes</taxon>
        <taxon>Streptosporangiales</taxon>
        <taxon>Streptosporangiaceae</taxon>
        <taxon>Nonomuraea</taxon>
    </lineage>
</organism>
<feature type="region of interest" description="Disordered" evidence="1">
    <location>
        <begin position="1"/>
        <end position="20"/>
    </location>
</feature>
<feature type="domain" description="HTH cro/C1-type" evidence="2">
    <location>
        <begin position="23"/>
        <end position="77"/>
    </location>
</feature>
<dbReference type="SMART" id="SM00530">
    <property type="entry name" value="HTH_XRE"/>
    <property type="match status" value="1"/>
</dbReference>
<evidence type="ECO:0000259" key="2">
    <source>
        <dbReference type="PROSITE" id="PS50943"/>
    </source>
</evidence>
<dbReference type="InterPro" id="IPR010982">
    <property type="entry name" value="Lambda_DNA-bd_dom_sf"/>
</dbReference>
<proteinExistence type="predicted"/>
<dbReference type="GO" id="GO:0003677">
    <property type="term" value="F:DNA binding"/>
    <property type="evidence" value="ECO:0007669"/>
    <property type="project" value="InterPro"/>
</dbReference>
<comment type="caution">
    <text evidence="3">The sequence shown here is derived from an EMBL/GenBank/DDBJ whole genome shotgun (WGS) entry which is preliminary data.</text>
</comment>
<dbReference type="RefSeq" id="WP_132609092.1">
    <property type="nucleotide sequence ID" value="NZ_SMKQ01000008.1"/>
</dbReference>
<dbReference type="SUPFAM" id="SSF47413">
    <property type="entry name" value="lambda repressor-like DNA-binding domains"/>
    <property type="match status" value="1"/>
</dbReference>
<dbReference type="AlphaFoldDB" id="A0A4R4Z9X7"/>